<evidence type="ECO:0000256" key="12">
    <source>
        <dbReference type="ARBA" id="ARBA00023175"/>
    </source>
</evidence>
<dbReference type="Gene3D" id="1.10.8.710">
    <property type="match status" value="1"/>
</dbReference>
<dbReference type="Gene3D" id="1.20.920.20">
    <property type="match status" value="1"/>
</dbReference>
<dbReference type="FunFam" id="3.40.50.300:FF:000362">
    <property type="entry name" value="Dynein, axonemal, heavy chain 6"/>
    <property type="match status" value="1"/>
</dbReference>
<dbReference type="EMBL" id="GL377578">
    <property type="protein sequence ID" value="EFJ29004.1"/>
    <property type="molecule type" value="Genomic_DNA"/>
</dbReference>
<evidence type="ECO:0000256" key="1">
    <source>
        <dbReference type="ARBA" id="ARBA00004611"/>
    </source>
</evidence>
<reference evidence="26 27" key="1">
    <citation type="journal article" date="2011" name="Science">
        <title>The Selaginella genome identifies genetic changes associated with the evolution of vascular plants.</title>
        <authorList>
            <person name="Banks J.A."/>
            <person name="Nishiyama T."/>
            <person name="Hasebe M."/>
            <person name="Bowman J.L."/>
            <person name="Gribskov M."/>
            <person name="dePamphilis C."/>
            <person name="Albert V.A."/>
            <person name="Aono N."/>
            <person name="Aoyama T."/>
            <person name="Ambrose B.A."/>
            <person name="Ashton N.W."/>
            <person name="Axtell M.J."/>
            <person name="Barker E."/>
            <person name="Barker M.S."/>
            <person name="Bennetzen J.L."/>
            <person name="Bonawitz N.D."/>
            <person name="Chapple C."/>
            <person name="Cheng C."/>
            <person name="Correa L.G."/>
            <person name="Dacre M."/>
            <person name="DeBarry J."/>
            <person name="Dreyer I."/>
            <person name="Elias M."/>
            <person name="Engstrom E.M."/>
            <person name="Estelle M."/>
            <person name="Feng L."/>
            <person name="Finet C."/>
            <person name="Floyd S.K."/>
            <person name="Frommer W.B."/>
            <person name="Fujita T."/>
            <person name="Gramzow L."/>
            <person name="Gutensohn M."/>
            <person name="Harholt J."/>
            <person name="Hattori M."/>
            <person name="Heyl A."/>
            <person name="Hirai T."/>
            <person name="Hiwatashi Y."/>
            <person name="Ishikawa M."/>
            <person name="Iwata M."/>
            <person name="Karol K.G."/>
            <person name="Koehler B."/>
            <person name="Kolukisaoglu U."/>
            <person name="Kubo M."/>
            <person name="Kurata T."/>
            <person name="Lalonde S."/>
            <person name="Li K."/>
            <person name="Li Y."/>
            <person name="Litt A."/>
            <person name="Lyons E."/>
            <person name="Manning G."/>
            <person name="Maruyama T."/>
            <person name="Michael T.P."/>
            <person name="Mikami K."/>
            <person name="Miyazaki S."/>
            <person name="Morinaga S."/>
            <person name="Murata T."/>
            <person name="Mueller-Roeber B."/>
            <person name="Nelson D.R."/>
            <person name="Obara M."/>
            <person name="Oguri Y."/>
            <person name="Olmstead R.G."/>
            <person name="Onodera N."/>
            <person name="Petersen B.L."/>
            <person name="Pils B."/>
            <person name="Prigge M."/>
            <person name="Rensing S.A."/>
            <person name="Riano-Pachon D.M."/>
            <person name="Roberts A.W."/>
            <person name="Sato Y."/>
            <person name="Scheller H.V."/>
            <person name="Schulz B."/>
            <person name="Schulz C."/>
            <person name="Shakirov E.V."/>
            <person name="Shibagaki N."/>
            <person name="Shinohara N."/>
            <person name="Shippen D.E."/>
            <person name="Soerensen I."/>
            <person name="Sotooka R."/>
            <person name="Sugimoto N."/>
            <person name="Sugita M."/>
            <person name="Sumikawa N."/>
            <person name="Tanurdzic M."/>
            <person name="Theissen G."/>
            <person name="Ulvskov P."/>
            <person name="Wakazuki S."/>
            <person name="Weng J.K."/>
            <person name="Willats W.W."/>
            <person name="Wipf D."/>
            <person name="Wolf P.G."/>
            <person name="Yang L."/>
            <person name="Zimmer A.D."/>
            <person name="Zhu Q."/>
            <person name="Mitros T."/>
            <person name="Hellsten U."/>
            <person name="Loque D."/>
            <person name="Otillar R."/>
            <person name="Salamov A."/>
            <person name="Schmutz J."/>
            <person name="Shapiro H."/>
            <person name="Lindquist E."/>
            <person name="Lucas S."/>
            <person name="Rokhsar D."/>
            <person name="Grigoriev I.V."/>
        </authorList>
    </citation>
    <scope>NUCLEOTIDE SEQUENCE [LARGE SCALE GENOMIC DNA]</scope>
</reference>
<dbReference type="InterPro" id="IPR041228">
    <property type="entry name" value="Dynein_C"/>
</dbReference>
<evidence type="ECO:0000259" key="21">
    <source>
        <dbReference type="Pfam" id="PF12781"/>
    </source>
</evidence>
<dbReference type="InterPro" id="IPR004273">
    <property type="entry name" value="Dynein_heavy_D6_P-loop"/>
</dbReference>
<feature type="domain" description="Dynein heavy chain hydrolytic ATP-binding dynein motor region" evidence="18">
    <location>
        <begin position="505"/>
        <end position="831"/>
    </location>
</feature>
<feature type="domain" description="Dynein heavy chain AAA lid" evidence="24">
    <location>
        <begin position="2784"/>
        <end position="2924"/>
    </location>
</feature>
<keyword evidence="14" id="KW-0966">Cell projection</keyword>
<dbReference type="FunFam" id="3.40.50.300:FF:002141">
    <property type="entry name" value="Dynein heavy chain"/>
    <property type="match status" value="1"/>
</dbReference>
<evidence type="ECO:0000256" key="10">
    <source>
        <dbReference type="ARBA" id="ARBA00023054"/>
    </source>
</evidence>
<keyword evidence="27" id="KW-1185">Reference proteome</keyword>
<dbReference type="InterPro" id="IPR041589">
    <property type="entry name" value="DNAH3_AAA_lid_1"/>
</dbReference>
<dbReference type="Pfam" id="PF12777">
    <property type="entry name" value="MT"/>
    <property type="match status" value="1"/>
</dbReference>
<evidence type="ECO:0000259" key="22">
    <source>
        <dbReference type="Pfam" id="PF17852"/>
    </source>
</evidence>
<dbReference type="InterPro" id="IPR041658">
    <property type="entry name" value="AAA_lid_11"/>
</dbReference>
<dbReference type="Gene3D" id="1.20.1270.280">
    <property type="match status" value="1"/>
</dbReference>
<keyword evidence="8" id="KW-0282">Flagellum</keyword>
<dbReference type="InterPro" id="IPR026983">
    <property type="entry name" value="DHC"/>
</dbReference>
<dbReference type="InterPro" id="IPR043157">
    <property type="entry name" value="Dynein_AAA1S"/>
</dbReference>
<dbReference type="InterPro" id="IPR042228">
    <property type="entry name" value="Dynein_linker_3"/>
</dbReference>
<evidence type="ECO:0000256" key="14">
    <source>
        <dbReference type="ARBA" id="ARBA00023273"/>
    </source>
</evidence>
<dbReference type="Gene3D" id="3.10.490.20">
    <property type="match status" value="1"/>
</dbReference>
<evidence type="ECO:0000313" key="27">
    <source>
        <dbReference type="Proteomes" id="UP000001514"/>
    </source>
</evidence>
<feature type="domain" description="Dynein heavy chain AAA module D4" evidence="20">
    <location>
        <begin position="1523"/>
        <end position="1783"/>
    </location>
</feature>
<evidence type="ECO:0000259" key="25">
    <source>
        <dbReference type="Pfam" id="PF18199"/>
    </source>
</evidence>
<evidence type="ECO:0000259" key="17">
    <source>
        <dbReference type="Pfam" id="PF08393"/>
    </source>
</evidence>
<dbReference type="Pfam" id="PF12780">
    <property type="entry name" value="AAA_8"/>
    <property type="match status" value="1"/>
</dbReference>
<dbReference type="GO" id="GO:0005874">
    <property type="term" value="C:microtubule"/>
    <property type="evidence" value="ECO:0007669"/>
    <property type="project" value="UniProtKB-KW"/>
</dbReference>
<dbReference type="Pfam" id="PF18198">
    <property type="entry name" value="AAA_lid_11"/>
    <property type="match status" value="1"/>
</dbReference>
<feature type="domain" description="Dynein heavy chain ATP-binding dynein motor region" evidence="21">
    <location>
        <begin position="2170"/>
        <end position="2391"/>
    </location>
</feature>
<feature type="domain" description="Dynein heavy chain linker" evidence="17">
    <location>
        <begin position="2"/>
        <end position="376"/>
    </location>
</feature>
<dbReference type="Gene3D" id="1.10.287.2620">
    <property type="match status" value="1"/>
</dbReference>
<dbReference type="InterPro" id="IPR043160">
    <property type="entry name" value="Dynein_C_barrel"/>
</dbReference>
<dbReference type="GO" id="GO:0060271">
    <property type="term" value="P:cilium assembly"/>
    <property type="evidence" value="ECO:0007669"/>
    <property type="project" value="UniProtKB-ARBA"/>
</dbReference>
<evidence type="ECO:0000256" key="4">
    <source>
        <dbReference type="ARBA" id="ARBA00022701"/>
    </source>
</evidence>
<evidence type="ECO:0000256" key="11">
    <source>
        <dbReference type="ARBA" id="ARBA00023069"/>
    </source>
</evidence>
<dbReference type="FunFam" id="1.20.920.30:FF:000002">
    <property type="entry name" value="Dynein axonemal heavy chain 3"/>
    <property type="match status" value="1"/>
</dbReference>
<evidence type="ECO:0000256" key="8">
    <source>
        <dbReference type="ARBA" id="ARBA00022846"/>
    </source>
</evidence>
<keyword evidence="4" id="KW-0493">Microtubule</keyword>
<dbReference type="GO" id="GO:0005524">
    <property type="term" value="F:ATP binding"/>
    <property type="evidence" value="ECO:0007669"/>
    <property type="project" value="UniProtKB-KW"/>
</dbReference>
<dbReference type="FunFam" id="1.20.58.1120:FF:000005">
    <property type="entry name" value="Dynein, axonemal, heavy chain 12"/>
    <property type="match status" value="1"/>
</dbReference>
<evidence type="ECO:0000256" key="7">
    <source>
        <dbReference type="ARBA" id="ARBA00022840"/>
    </source>
</evidence>
<dbReference type="PANTHER" id="PTHR45703">
    <property type="entry name" value="DYNEIN HEAVY CHAIN"/>
    <property type="match status" value="1"/>
</dbReference>
<dbReference type="InterPro" id="IPR013602">
    <property type="entry name" value="Dynein_heavy_linker"/>
</dbReference>
<proteinExistence type="inferred from homology"/>
<dbReference type="eggNOG" id="KOG3595">
    <property type="taxonomic scope" value="Eukaryota"/>
</dbReference>
<dbReference type="FunFam" id="1.20.920.20:FF:000006">
    <property type="entry name" value="Dynein, axonemal, heavy chain 6"/>
    <property type="match status" value="1"/>
</dbReference>
<dbReference type="FunFam" id="3.40.50.300:FF:000223">
    <property type="entry name" value="Dynein heavy chain 3, axonemal"/>
    <property type="match status" value="1"/>
</dbReference>
<dbReference type="GO" id="GO:0008569">
    <property type="term" value="F:minus-end-directed microtubule motor activity"/>
    <property type="evidence" value="ECO:0007669"/>
    <property type="project" value="InterPro"/>
</dbReference>
<keyword evidence="6" id="KW-0970">Cilium biogenesis/degradation</keyword>
<dbReference type="Proteomes" id="UP000001514">
    <property type="component" value="Unassembled WGS sequence"/>
</dbReference>
<dbReference type="Pfam" id="PF12774">
    <property type="entry name" value="AAA_6"/>
    <property type="match status" value="1"/>
</dbReference>
<evidence type="ECO:0000313" key="26">
    <source>
        <dbReference type="EMBL" id="EFJ29004.1"/>
    </source>
</evidence>
<dbReference type="InterPro" id="IPR035699">
    <property type="entry name" value="AAA_6"/>
</dbReference>
<dbReference type="GO" id="GO:0003341">
    <property type="term" value="P:cilium movement"/>
    <property type="evidence" value="ECO:0007669"/>
    <property type="project" value="UniProtKB-ARBA"/>
</dbReference>
<dbReference type="Gene3D" id="1.20.920.30">
    <property type="match status" value="1"/>
</dbReference>
<dbReference type="SUPFAM" id="SSF52540">
    <property type="entry name" value="P-loop containing nucleoside triphosphate hydrolases"/>
    <property type="match status" value="4"/>
</dbReference>
<dbReference type="Pfam" id="PF18199">
    <property type="entry name" value="Dynein_C"/>
    <property type="match status" value="1"/>
</dbReference>
<dbReference type="FunFam" id="3.20.180.20:FF:000003">
    <property type="entry name" value="Dynein heavy chain 12, axonemal"/>
    <property type="match status" value="1"/>
</dbReference>
<keyword evidence="10 15" id="KW-0175">Coiled coil</keyword>
<keyword evidence="7" id="KW-0067">ATP-binding</keyword>
<keyword evidence="11" id="KW-0969">Cilium</keyword>
<dbReference type="Pfam" id="PF08393">
    <property type="entry name" value="DHC_N2"/>
    <property type="match status" value="1"/>
</dbReference>
<evidence type="ECO:0000259" key="24">
    <source>
        <dbReference type="Pfam" id="PF18198"/>
    </source>
</evidence>
<protein>
    <submittedName>
        <fullName evidence="26">Inner arm dynein 3-2</fullName>
    </submittedName>
</protein>
<keyword evidence="5" id="KW-0547">Nucleotide-binding</keyword>
<dbReference type="Gene3D" id="1.20.140.100">
    <property type="entry name" value="Dynein heavy chain, N-terminal domain 2"/>
    <property type="match status" value="1"/>
</dbReference>
<dbReference type="FunFam" id="1.10.8.1220:FF:000001">
    <property type="entry name" value="Dynein axonemal heavy chain 5"/>
    <property type="match status" value="1"/>
</dbReference>
<dbReference type="InterPro" id="IPR027417">
    <property type="entry name" value="P-loop_NTPase"/>
</dbReference>
<dbReference type="Gene3D" id="1.10.8.720">
    <property type="entry name" value="Region D6 of dynein motor"/>
    <property type="match status" value="1"/>
</dbReference>
<comment type="similarity">
    <text evidence="2">Belongs to the dynein heavy chain family.</text>
</comment>
<feature type="domain" description="Dynein heavy chain AAA 5 extension" evidence="22">
    <location>
        <begin position="997"/>
        <end position="1140"/>
    </location>
</feature>
<dbReference type="FunFam" id="1.20.1270.280:FF:000001">
    <property type="entry name" value="dynein heavy chain 7, axonemal"/>
    <property type="match status" value="1"/>
</dbReference>
<evidence type="ECO:0000256" key="2">
    <source>
        <dbReference type="ARBA" id="ARBA00008887"/>
    </source>
</evidence>
<dbReference type="FunFam" id="1.20.140.100:FF:000004">
    <property type="entry name" value="Dynein axonemal heavy chain 6"/>
    <property type="match status" value="1"/>
</dbReference>
<dbReference type="PANTHER" id="PTHR45703:SF35">
    <property type="entry name" value="DYNEIN HEAVY CHAIN"/>
    <property type="match status" value="1"/>
</dbReference>
<dbReference type="InterPro" id="IPR024743">
    <property type="entry name" value="Dynein_HC_stalk"/>
</dbReference>
<name>D8RG99_SELML</name>
<dbReference type="FunFam" id="3.40.50.300:FF:000044">
    <property type="entry name" value="Dynein heavy chain 5, axonemal"/>
    <property type="match status" value="1"/>
</dbReference>
<evidence type="ECO:0000256" key="9">
    <source>
        <dbReference type="ARBA" id="ARBA00023017"/>
    </source>
</evidence>
<dbReference type="Gene3D" id="3.40.50.300">
    <property type="entry name" value="P-loop containing nucleotide triphosphate hydrolases"/>
    <property type="match status" value="5"/>
</dbReference>
<dbReference type="FunFam" id="1.10.8.720:FF:000001">
    <property type="entry name" value="dynein heavy chain 7, axonemal"/>
    <property type="match status" value="1"/>
</dbReference>
<organism evidence="27">
    <name type="scientific">Selaginella moellendorffii</name>
    <name type="common">Spikemoss</name>
    <dbReference type="NCBI Taxonomy" id="88036"/>
    <lineage>
        <taxon>Eukaryota</taxon>
        <taxon>Viridiplantae</taxon>
        <taxon>Streptophyta</taxon>
        <taxon>Embryophyta</taxon>
        <taxon>Tracheophyta</taxon>
        <taxon>Lycopodiopsida</taxon>
        <taxon>Selaginellales</taxon>
        <taxon>Selaginellaceae</taxon>
        <taxon>Selaginella</taxon>
    </lineage>
</organism>
<dbReference type="InterPro" id="IPR035706">
    <property type="entry name" value="AAA_9"/>
</dbReference>
<dbReference type="InterPro" id="IPR042222">
    <property type="entry name" value="Dynein_2_N"/>
</dbReference>
<evidence type="ECO:0000259" key="18">
    <source>
        <dbReference type="Pfam" id="PF12774"/>
    </source>
</evidence>
<accession>D8RG99</accession>
<keyword evidence="13" id="KW-0206">Cytoskeleton</keyword>
<dbReference type="Pfam" id="PF12781">
    <property type="entry name" value="AAA_9"/>
    <property type="match status" value="1"/>
</dbReference>
<dbReference type="InParanoid" id="D8RG99"/>
<evidence type="ECO:0000256" key="3">
    <source>
        <dbReference type="ARBA" id="ARBA00022490"/>
    </source>
</evidence>
<feature type="coiled-coil region" evidence="15">
    <location>
        <begin position="2040"/>
        <end position="2088"/>
    </location>
</feature>
<feature type="domain" description="Dynein heavy chain region D6 P-loop" evidence="16">
    <location>
        <begin position="2636"/>
        <end position="2749"/>
    </location>
</feature>
<dbReference type="Pfam" id="PF17857">
    <property type="entry name" value="AAA_lid_1"/>
    <property type="match status" value="1"/>
</dbReference>
<dbReference type="Pfam" id="PF12775">
    <property type="entry name" value="AAA_7"/>
    <property type="match status" value="1"/>
</dbReference>
<dbReference type="InterPro" id="IPR041466">
    <property type="entry name" value="Dynein_AAA5_ext"/>
</dbReference>
<evidence type="ECO:0000256" key="6">
    <source>
        <dbReference type="ARBA" id="ARBA00022794"/>
    </source>
</evidence>
<dbReference type="GO" id="GO:0045505">
    <property type="term" value="F:dynein intermediate chain binding"/>
    <property type="evidence" value="ECO:0007669"/>
    <property type="project" value="InterPro"/>
</dbReference>
<dbReference type="Gramene" id="EFJ29004">
    <property type="protein sequence ID" value="EFJ29004"/>
    <property type="gene ID" value="SELMODRAFT_449700"/>
</dbReference>
<dbReference type="Gene3D" id="1.20.58.1120">
    <property type="match status" value="1"/>
</dbReference>
<keyword evidence="9" id="KW-0243">Dynein</keyword>
<dbReference type="Gene3D" id="1.10.8.1220">
    <property type="match status" value="1"/>
</dbReference>
<comment type="subcellular location">
    <subcellularLocation>
        <location evidence="1">Cytoplasm</location>
        <location evidence="1">Cytoskeleton</location>
        <location evidence="1">Flagellum axoneme</location>
    </subcellularLocation>
</comment>
<dbReference type="GO" id="GO:0051959">
    <property type="term" value="F:dynein light intermediate chain binding"/>
    <property type="evidence" value="ECO:0007669"/>
    <property type="project" value="InterPro"/>
</dbReference>
<dbReference type="FunFam" id="3.10.490.20:FF:000001">
    <property type="entry name" value="dynein heavy chain 7, axonemal"/>
    <property type="match status" value="1"/>
</dbReference>
<dbReference type="Pfam" id="PF17852">
    <property type="entry name" value="Dynein_AAA_lid"/>
    <property type="match status" value="1"/>
</dbReference>
<keyword evidence="12" id="KW-0505">Motor protein</keyword>
<evidence type="ECO:0000259" key="16">
    <source>
        <dbReference type="Pfam" id="PF03028"/>
    </source>
</evidence>
<evidence type="ECO:0000259" key="23">
    <source>
        <dbReference type="Pfam" id="PF17857"/>
    </source>
</evidence>
<dbReference type="FunFam" id="3.40.50.300:FF:001328">
    <property type="entry name" value="Dynein heavy chain 6, axonemal"/>
    <property type="match status" value="1"/>
</dbReference>
<dbReference type="GO" id="GO:0005929">
    <property type="term" value="C:cilium"/>
    <property type="evidence" value="ECO:0007669"/>
    <property type="project" value="UniProtKB-ARBA"/>
</dbReference>
<feature type="domain" description="Dynein heavy chain coiled coil stalk" evidence="19">
    <location>
        <begin position="1797"/>
        <end position="2140"/>
    </location>
</feature>
<feature type="domain" description="Dynein heavy chain 3 AAA+ lid" evidence="23">
    <location>
        <begin position="1361"/>
        <end position="1459"/>
    </location>
</feature>
<dbReference type="STRING" id="88036.D8RG99"/>
<dbReference type="KEGG" id="smo:SELMODRAFT_449700"/>
<feature type="domain" description="Dynein heavy chain C-terminal" evidence="25">
    <location>
        <begin position="2931"/>
        <end position="3236"/>
    </location>
</feature>
<dbReference type="Gene3D" id="6.10.140.1060">
    <property type="match status" value="1"/>
</dbReference>
<sequence>MVKQWREGPVASLKAPEVQGKTDEYAKEAYKMGKANKEDTVVFRLKDAIDDFKQLLPLIEELANPALKDRHWTQIFKQVGQEYKDGLVFSINDMLDYKIMDKIEEVKGVASKEFSFQRTLDKMEKDWEGVEFIVLPYKDSGTFILGGLDDIQTILDDQLVKIMSMCASPFIKIFEGRAVRWKTLMINMQDLLDNWVECQATWQYLGPIFGSKDIMRQMPEEGEKFQTVDATWRDVMKRTVAAPGCIETAVDVERLEKLKEANRLLEIINKGLASYLEVKRVAFPRFFFLSNDEMLEILSETKDPLRVQPHLKKCFEGIDTLRFEHNMDVTGMISAEGEVVPLVEKFNPKAAQGAVEKWLLQVEEGMLQSLQEQCSSSVISYAETVREKWVLEWPGQIVLVVSAIYWTTMVTESILAGGNAVRECEKACTEQLGRIVNLVRGNLTKLNRATLSALVVMDVHARDVVTILANAKVEKETDFLWQSQLRIYWEKDTCFVRMMNAGVEYGYEYLGNSSRLVITPLTDRCYRTLMGAIHLNMGGAPEGPAGTGKTETTKDLAKALARQCVVFNCSDSLDYLAMAKFFKGLAAAGAWACFDEFNRIDLEVLSVVAQQVLEVQLAVQNKVKTFVFEGTELTLKPTCNVFITMNPGYAGRSELPDNLKALFRTVAMMVPDYAMISEIMLYSSGYLLARDCARKIVATYRLCSEQLSSQDHYDYGMRAVMAVLRAASNLKQRYPDEEEFILMLRSIIDVNLCKFLSQDVPLFNGIVSDLFPGVVLPEPDYTNLDKVIRDNCKKFNLQPTPYFKIKIIQLYEMIIVRHGLMLVGLSFSGKTCALRVLQAALTDLAEQGLDNERRVQIATVNPKSVTMGQLYGQADPMTQEWLDGVLAVRFREQASDPSNDRKWLVLDGPVDAIWIENMNTVLDDNKKLCLPNSEIIQMSSSMNMIFEVGDLAVASPATVSRCGMVYLEPHQMGWQPLMLSWLDTLPASLQGPIRTHLQGLFEWMVTACLRFVRKSVKELSPTSDANIVVSLMRNFYGLIDELKPEEAGKAFGKEKLGIWVDSIFLFSLVWSIGATGDNEARQGFDAFLRQLAAGEVPEGYELWVPSTHVDLFTKIMPDDDGATVYDFLFDKENAAWLLWTATIVPLEIPQGAIFSEIIIPTKDMVRYTFLLDKGIQANYPVLLVGSTGTGKSVYINRHLSLGLPKEFFTTIFVCFSARTSANMTQNQIDGQLDRRKRGIYGPVLGKRCIIFVDDLNMPQPEVYGAQPPIELLRQYMDHDGWYGRDNVFRKIVDVLFVAGMGPPGGGRNFVTQRFLRHFNVVGVAQVAEDSLRLIFNTILNWHLTINNEFPKDVIYLQPAVINATMDVFNESKAQLLPTPTKSHYTFNLRDYAKVIQGMMLQDSSKVPVGREGARQHVRLWVHEVLRVFYDRLVDDQDRDWLLKYLKELVQTRFKQQFDELFGHLLGENELEIGQNEMRRCFFGVYMNEDVESRVYEEITDVPEIISLMENYLTDYNGVSKRPMNLAIFLFAVEHVSRICRVLRQPGGHMLLVGVGGSGRQSLTRLGASVSAMEVFQVEISKSYTKVEWREDLISFLKKAGAAPGLPSVFLFSDTQITDEGFVEDLNNLLNSGEVPNMFPSDEKAQVLEATKEKAAKLGKELDSPMEQWRYFVEQCRQKLHVIFCMSPVGQAFRDRLRQFPSLVNCCTIDWFQEWPVDALEAVAYKFLKDMPLEDKARASIVKICKAFHENVREYSLQYKLKQGRHNYVTPTSYLELISTFQTLLQTKQEEKLKQKRRYEVGLEKLQSSAEQVAVMQQELQDLMPKLIVTVEEVEKLMAKVEREKKEVVEPKKAIVMKDEAEASKQAAEAKGIKDECEAVLAVAMPVLEEALAALDTLSANDINYVKKLSNPPAAVKLVMEAVCVILDVKPAKIPDGKGGTLMDYWKPSVVLLNNKDFLQNLKDYDKDNIEAKIIAKIRSQYTSNPEFTPAKAANASAAAEGLCKWIIAMDKYDTVAKFVAPKKAKLREAEGKYEVVMVGLRAKQTELKGLLDKLGQLEEELDANMLKKENLQHEVKMCTVKLERAEQLIGGLGGEKTRWIAAAKQLGIEYVNLTGDVLVASGIIAYLGAFTAGYRIEIVDLWTKLVRSENIPRSTSFSFFDILGNPVHVREWMIAGLPNDSFSIENGIIVANSRRWPLMIDPQGQANKWIRNMERERNLQIIKLLGGGDYMRILENAIQFGLPVLLENVGEELDPSLEPLLLRQIFKSGGMMCIKLGDTVIEYNNDFRFYITTKYRNPHYLPETAVKVTLLNFMITKDGLSDQLLGVVVAKERPDLEQQKNELVVQGAENKRRLKELEDKILEVLSSSEGNILEDETAVKIISEAKVVGNDITVKQTLAEQTEKNIDEARKGYQSCGEYAAILFFCITDLANIDPMYQYSLPWFSSLFVISIASSEKNPDLIKRLEIIQDFFLYVLYNNVCRSLFEKDKLLFSCLLASRILEMKGEISVPEWMFFLTGGVASSPDRPNPAPEWLLDKAWGELCRVSKFPAFADLSDHVIANTAAWKAMFSSPEPHMERIPGKYDDVTSFQKLLVLHCIRPDKVIPGIQRFVTEKLGEEFVQPPQFNLASCYKDSSATCPLIFVLSPGSDPTAALLKFAGDMEMGDRLAPISLGQGQGPKAATMITDAMATAGSWVLLQNCHLAPSWMPELERICENVPAEVHQDFRLWMTSYPSPKFPITVLQNGVKMTNEPPKGLRANMRRSYGLDPISNEEFFESSNQPEVFKGLLFGLTFFHAVVQERRNFGPLGWNIPYGFDDGDLRISVRQLHMFINESTPGQLPLEALRYVTGECNYGGRVTDDKDRLLLNTILRTVYCPEMPQPGYKLSESGIYQTPEPGNWESYAKTIDTFPIIPGPEVFGLHTNADITKDMNATALILSSLLATSAAMVSAGGGGGGGDGGGGEGGVAVVVREILRILPPNFDIEACERKYPVLYEESMNTVLSQEMTRFNKLLDRIRGSLINMEKAIRGVVVMSAELETAYKSMMINQVPALWQKVSYPSLKPLSSYITDLMERLHYLQDWYDHGVPAVHWVSGFFFAQSFLTAAMQNYARKHRYAIDTLGFDYFVVDGEPTQAPREGVYIKGLYLEGCAWDPVNKCLCESQPKVIFVPAPIIWLKPVLQSDMRDFNHYNCPVYRTMERRGVLATTGHSTNFLMYLKMPSKEPADHWIRRGVAMLCSLSD</sequence>
<gene>
    <name evidence="26" type="primary">IAD3-2</name>
    <name evidence="26" type="ORF">SELMODRAFT_449700</name>
</gene>
<dbReference type="Pfam" id="PF03028">
    <property type="entry name" value="Dynein_heavy"/>
    <property type="match status" value="1"/>
</dbReference>
<keyword evidence="3" id="KW-0963">Cytoplasm</keyword>
<evidence type="ECO:0000256" key="5">
    <source>
        <dbReference type="ARBA" id="ARBA00022741"/>
    </source>
</evidence>
<dbReference type="FunFam" id="1.10.8.710:FF:000004">
    <property type="entry name" value="Dynein axonemal heavy chain 6"/>
    <property type="match status" value="1"/>
</dbReference>
<evidence type="ECO:0000256" key="15">
    <source>
        <dbReference type="SAM" id="Coils"/>
    </source>
</evidence>
<evidence type="ECO:0000256" key="13">
    <source>
        <dbReference type="ARBA" id="ARBA00023212"/>
    </source>
</evidence>
<evidence type="ECO:0000259" key="19">
    <source>
        <dbReference type="Pfam" id="PF12777"/>
    </source>
</evidence>
<dbReference type="Gene3D" id="3.20.180.20">
    <property type="entry name" value="Dynein heavy chain, N-terminal domain 2"/>
    <property type="match status" value="1"/>
</dbReference>
<dbReference type="InterPro" id="IPR024317">
    <property type="entry name" value="Dynein_heavy_chain_D4_dom"/>
</dbReference>
<dbReference type="Gene3D" id="1.10.472.130">
    <property type="match status" value="1"/>
</dbReference>
<dbReference type="GO" id="GO:0030286">
    <property type="term" value="C:dynein complex"/>
    <property type="evidence" value="ECO:0007669"/>
    <property type="project" value="UniProtKB-KW"/>
</dbReference>
<dbReference type="InterPro" id="IPR042219">
    <property type="entry name" value="AAA_lid_11_sf"/>
</dbReference>
<evidence type="ECO:0000259" key="20">
    <source>
        <dbReference type="Pfam" id="PF12780"/>
    </source>
</evidence>
<dbReference type="HOGENOM" id="CLU_000038_0_0_1"/>